<feature type="chain" id="PRO_5040149391" description="chitinase" evidence="15">
    <location>
        <begin position="24"/>
        <end position="1130"/>
    </location>
</feature>
<dbReference type="SMART" id="SM00636">
    <property type="entry name" value="Glyco_18"/>
    <property type="match status" value="1"/>
</dbReference>
<dbReference type="GO" id="GO:0005576">
    <property type="term" value="C:extracellular region"/>
    <property type="evidence" value="ECO:0007669"/>
    <property type="project" value="UniProtKB-SubCell"/>
</dbReference>
<feature type="signal peptide" evidence="15">
    <location>
        <begin position="1"/>
        <end position="23"/>
    </location>
</feature>
<keyword evidence="6 12" id="KW-0147">Chitin-binding</keyword>
<dbReference type="OrthoDB" id="73875at2759"/>
<evidence type="ECO:0000256" key="1">
    <source>
        <dbReference type="ARBA" id="ARBA00000822"/>
    </source>
</evidence>
<evidence type="ECO:0000256" key="13">
    <source>
        <dbReference type="RuleBase" id="RU000489"/>
    </source>
</evidence>
<dbReference type="EMBL" id="MU251243">
    <property type="protein sequence ID" value="KAG9258755.1"/>
    <property type="molecule type" value="Genomic_DNA"/>
</dbReference>
<keyword evidence="8" id="KW-0146">Chitin degradation</keyword>
<keyword evidence="11" id="KW-0624">Polysaccharide degradation</keyword>
<evidence type="ECO:0000256" key="8">
    <source>
        <dbReference type="ARBA" id="ARBA00023024"/>
    </source>
</evidence>
<comment type="similarity">
    <text evidence="3">Belongs to the glycosyl hydrolase 18 family. Chitinase class V subfamily.</text>
</comment>
<sequence>MRSWTAILHLAVFFTAHATLSAAANSDGLLLQALQVAEGCSKSSPCTSGCCNKNGYCGYGPDFCETTCVDTCDAVAECGKYAPKGKETCPLNVCCSEWGFCGTAPQDEFCNENCQSNCKAPSSPSCGETSGTSDAKTIGYWESWAYNRPDCQSSPEDISAQHLTHINYAFALIREDHRIASMNSFDAALYPRVINLKQTNPSLKVFIAVGGWAASGPPWSNMARTAASRATFIQSALDFMDTYGFDGIDLDWEYPVAKDRDGHPTDKANYVSLVKELKSAVRGRKEISVAIPASYWYLQNFDIAGMAPYVDWFNLMSYDIHGTWDGDSEWTEAVVQPHTNLTEIDHGLSLLWRSGVGPDQVVMGLAFYGRSFELSDPGCAKPMCPFAGGAEPGYCMKTSGVLSNVEIKRILDSEDVKPVLDKEAGVKYISWRNQWVSYDDAETLELKKRFANDRCLVGTMIWAIDLDAPGSPTLRDLSLSDSTLLKNPKIPGGAFISLQVNKKMQSQRGAALSVILTECSNLPTCPAGYRAIGAAAGQWAQFGAPAPGCTGRKKPRQNVDLRAICIPDSLEFSNCAWVGDPPFCGSGCPKGSIQLAANNMPWSGGQTADTCSPYTFSSFCCEEIRITDDTQFCDDYDVAAGLLSGGFPGTFGPMNVVMQIALRMAQAGGAELSTENDNIIGSEAVCESHRLGLHKRGDPVGAVDMNWLVGGYVDETGFYYDNDGWDDRICEATETVTTTSMTSTTSTMTCDAQKNPIACHHYKSAAAALWDRDDREGPCENCILCPWEKPKKKKSNEVERWKNQHRQNWRDYIDRASELECEADEYPFARFRGFPNTLPQRQLIRYTPKAQNSDAGQMVKGICPEEIEFHTTEKMIDEDKLTCTKQVISSMTQVVATVEFADWDPAWDEEPVEDYLSKNPCTPFFSRAPGEFTDVGFALLTADPWYGGRAPQYDYRYRIPNVLLGHWERDDDDQVDSNEDQAGDDDDDGLYLLLIEPGSVVMEDRNSSRPATEEELLKLGLVECESQGCAKEYAEAGLHGNWEPAPAHATTSTTQGSISMETMHKAIDREATGTPQASAALLGGHSALVSPKTRITTDAVLAAAVTDHPTVRHRRHGHARRHQHQHRHHD</sequence>
<evidence type="ECO:0000313" key="19">
    <source>
        <dbReference type="Proteomes" id="UP000887229"/>
    </source>
</evidence>
<evidence type="ECO:0000259" key="17">
    <source>
        <dbReference type="PROSITE" id="PS51910"/>
    </source>
</evidence>
<feature type="disulfide bond" evidence="12">
    <location>
        <begin position="114"/>
        <end position="118"/>
    </location>
</feature>
<evidence type="ECO:0000256" key="11">
    <source>
        <dbReference type="ARBA" id="ARBA00023326"/>
    </source>
</evidence>
<protein>
    <recommendedName>
        <fullName evidence="4">chitinase</fullName>
        <ecNumber evidence="4">3.2.1.14</ecNumber>
    </recommendedName>
</protein>
<evidence type="ECO:0000256" key="6">
    <source>
        <dbReference type="ARBA" id="ARBA00022669"/>
    </source>
</evidence>
<feature type="region of interest" description="Disordered" evidence="14">
    <location>
        <begin position="1107"/>
        <end position="1130"/>
    </location>
</feature>
<dbReference type="InterPro" id="IPR001579">
    <property type="entry name" value="Glyco_hydro_18_chit_AS"/>
</dbReference>
<dbReference type="Gene3D" id="3.10.50.10">
    <property type="match status" value="1"/>
</dbReference>
<dbReference type="SUPFAM" id="SSF51445">
    <property type="entry name" value="(Trans)glycosidases"/>
    <property type="match status" value="1"/>
</dbReference>
<dbReference type="SUPFAM" id="SSF57016">
    <property type="entry name" value="Plant lectins/antimicrobial peptides"/>
    <property type="match status" value="1"/>
</dbReference>
<dbReference type="SMART" id="SM00270">
    <property type="entry name" value="ChtBD1"/>
    <property type="match status" value="2"/>
</dbReference>
<evidence type="ECO:0000256" key="10">
    <source>
        <dbReference type="ARBA" id="ARBA00023295"/>
    </source>
</evidence>
<dbReference type="GO" id="GO:0006032">
    <property type="term" value="P:chitin catabolic process"/>
    <property type="evidence" value="ECO:0007669"/>
    <property type="project" value="UniProtKB-KW"/>
</dbReference>
<dbReference type="InterPro" id="IPR011583">
    <property type="entry name" value="Chitinase_II/V-like_cat"/>
</dbReference>
<dbReference type="GO" id="GO:0008061">
    <property type="term" value="F:chitin binding"/>
    <property type="evidence" value="ECO:0007669"/>
    <property type="project" value="UniProtKB-UniRule"/>
</dbReference>
<dbReference type="EC" id="3.2.1.14" evidence="4"/>
<keyword evidence="15" id="KW-0732">Signal</keyword>
<accession>A0A9P7ZW48</accession>
<gene>
    <name evidence="18" type="ORF">F5Z01DRAFT_217297</name>
</gene>
<comment type="catalytic activity">
    <reaction evidence="1">
        <text>Random endo-hydrolysis of N-acetyl-beta-D-glucosaminide (1-&gt;4)-beta-linkages in chitin and chitodextrins.</text>
        <dbReference type="EC" id="3.2.1.14"/>
    </reaction>
</comment>
<dbReference type="GeneID" id="70289089"/>
<dbReference type="InterPro" id="IPR036861">
    <property type="entry name" value="Endochitinase-like_sf"/>
</dbReference>
<dbReference type="CDD" id="cd00035">
    <property type="entry name" value="ChtBD1"/>
    <property type="match status" value="1"/>
</dbReference>
<dbReference type="Gene3D" id="3.30.60.10">
    <property type="entry name" value="Endochitinase-like"/>
    <property type="match status" value="1"/>
</dbReference>
<feature type="compositionally biased region" description="Basic residues" evidence="14">
    <location>
        <begin position="1111"/>
        <end position="1130"/>
    </location>
</feature>
<comment type="caution">
    <text evidence="18">The sequence shown here is derived from an EMBL/GenBank/DDBJ whole genome shotgun (WGS) entry which is preliminary data.</text>
</comment>
<dbReference type="GO" id="GO:0000272">
    <property type="term" value="P:polysaccharide catabolic process"/>
    <property type="evidence" value="ECO:0007669"/>
    <property type="project" value="UniProtKB-KW"/>
</dbReference>
<dbReference type="Pfam" id="PF00187">
    <property type="entry name" value="Chitin_bind_1"/>
    <property type="match status" value="1"/>
</dbReference>
<keyword evidence="10 13" id="KW-0326">Glycosidase</keyword>
<comment type="subcellular location">
    <subcellularLocation>
        <location evidence="2">Secreted</location>
    </subcellularLocation>
</comment>
<dbReference type="PROSITE" id="PS01095">
    <property type="entry name" value="GH18_1"/>
    <property type="match status" value="1"/>
</dbReference>
<feature type="disulfide bond" evidence="12">
    <location>
        <begin position="89"/>
        <end position="101"/>
    </location>
</feature>
<evidence type="ECO:0000256" key="4">
    <source>
        <dbReference type="ARBA" id="ARBA00012729"/>
    </source>
</evidence>
<dbReference type="Proteomes" id="UP000887229">
    <property type="component" value="Unassembled WGS sequence"/>
</dbReference>
<evidence type="ECO:0000256" key="3">
    <source>
        <dbReference type="ARBA" id="ARBA00008682"/>
    </source>
</evidence>
<dbReference type="AlphaFoldDB" id="A0A9P7ZW48"/>
<keyword evidence="19" id="KW-1185">Reference proteome</keyword>
<dbReference type="InterPro" id="IPR017853">
    <property type="entry name" value="GH"/>
</dbReference>
<reference evidence="18" key="1">
    <citation type="journal article" date="2021" name="IMA Fungus">
        <title>Genomic characterization of three marine fungi, including Emericellopsis atlantica sp. nov. with signatures of a generalist lifestyle and marine biomass degradation.</title>
        <authorList>
            <person name="Hagestad O.C."/>
            <person name="Hou L."/>
            <person name="Andersen J.H."/>
            <person name="Hansen E.H."/>
            <person name="Altermark B."/>
            <person name="Li C."/>
            <person name="Kuhnert E."/>
            <person name="Cox R.J."/>
            <person name="Crous P.W."/>
            <person name="Spatafora J.W."/>
            <person name="Lail K."/>
            <person name="Amirebrahimi M."/>
            <person name="Lipzen A."/>
            <person name="Pangilinan J."/>
            <person name="Andreopoulos W."/>
            <person name="Hayes R.D."/>
            <person name="Ng V."/>
            <person name="Grigoriev I.V."/>
            <person name="Jackson S.A."/>
            <person name="Sutton T.D.S."/>
            <person name="Dobson A.D.W."/>
            <person name="Rama T."/>
        </authorList>
    </citation>
    <scope>NUCLEOTIDE SEQUENCE</scope>
    <source>
        <strain evidence="18">TS7</strain>
    </source>
</reference>
<evidence type="ECO:0000256" key="15">
    <source>
        <dbReference type="SAM" id="SignalP"/>
    </source>
</evidence>
<feature type="domain" description="GH18" evidence="17">
    <location>
        <begin position="135"/>
        <end position="481"/>
    </location>
</feature>
<keyword evidence="9" id="KW-0119">Carbohydrate metabolism</keyword>
<evidence type="ECO:0000256" key="14">
    <source>
        <dbReference type="SAM" id="MobiDB-lite"/>
    </source>
</evidence>
<keyword evidence="5" id="KW-0964">Secreted</keyword>
<evidence type="ECO:0000256" key="9">
    <source>
        <dbReference type="ARBA" id="ARBA00023277"/>
    </source>
</evidence>
<dbReference type="PANTHER" id="PTHR11177">
    <property type="entry name" value="CHITINASE"/>
    <property type="match status" value="1"/>
</dbReference>
<dbReference type="InterPro" id="IPR050314">
    <property type="entry name" value="Glycosyl_Hydrlase_18"/>
</dbReference>
<evidence type="ECO:0000256" key="5">
    <source>
        <dbReference type="ARBA" id="ARBA00022525"/>
    </source>
</evidence>
<dbReference type="InterPro" id="IPR001002">
    <property type="entry name" value="Chitin-bd_1"/>
</dbReference>
<name>A0A9P7ZW48_9HYPO</name>
<evidence type="ECO:0000313" key="18">
    <source>
        <dbReference type="EMBL" id="KAG9258755.1"/>
    </source>
</evidence>
<dbReference type="InterPro" id="IPR029070">
    <property type="entry name" value="Chitinase_insertion_sf"/>
</dbReference>
<dbReference type="PROSITE" id="PS50941">
    <property type="entry name" value="CHIT_BIND_I_2"/>
    <property type="match status" value="1"/>
</dbReference>
<evidence type="ECO:0000256" key="7">
    <source>
        <dbReference type="ARBA" id="ARBA00022801"/>
    </source>
</evidence>
<dbReference type="SUPFAM" id="SSF54556">
    <property type="entry name" value="Chitinase insertion domain"/>
    <property type="match status" value="1"/>
</dbReference>
<dbReference type="PANTHER" id="PTHR11177:SF402">
    <property type="entry name" value="CHITINASE"/>
    <property type="match status" value="1"/>
</dbReference>
<dbReference type="Pfam" id="PF00704">
    <property type="entry name" value="Glyco_hydro_18"/>
    <property type="match status" value="1"/>
</dbReference>
<keyword evidence="12" id="KW-1015">Disulfide bond</keyword>
<feature type="domain" description="Chitin-binding type-1" evidence="16">
    <location>
        <begin position="75"/>
        <end position="120"/>
    </location>
</feature>
<evidence type="ECO:0000259" key="16">
    <source>
        <dbReference type="PROSITE" id="PS50941"/>
    </source>
</evidence>
<dbReference type="GO" id="GO:0008843">
    <property type="term" value="F:endochitinase activity"/>
    <property type="evidence" value="ECO:0007669"/>
    <property type="project" value="UniProtKB-EC"/>
</dbReference>
<evidence type="ECO:0000256" key="2">
    <source>
        <dbReference type="ARBA" id="ARBA00004613"/>
    </source>
</evidence>
<dbReference type="PROSITE" id="PS51910">
    <property type="entry name" value="GH18_2"/>
    <property type="match status" value="1"/>
</dbReference>
<evidence type="ECO:0000256" key="12">
    <source>
        <dbReference type="PROSITE-ProRule" id="PRU00261"/>
    </source>
</evidence>
<proteinExistence type="inferred from homology"/>
<feature type="region of interest" description="Disordered" evidence="14">
    <location>
        <begin position="970"/>
        <end position="989"/>
    </location>
</feature>
<dbReference type="RefSeq" id="XP_046122679.1">
    <property type="nucleotide sequence ID" value="XM_046258186.1"/>
</dbReference>
<dbReference type="Gene3D" id="3.20.20.80">
    <property type="entry name" value="Glycosidases"/>
    <property type="match status" value="1"/>
</dbReference>
<comment type="caution">
    <text evidence="12">Lacks conserved residue(s) required for the propagation of feature annotation.</text>
</comment>
<keyword evidence="7 13" id="KW-0378">Hydrolase</keyword>
<organism evidence="18 19">
    <name type="scientific">Emericellopsis atlantica</name>
    <dbReference type="NCBI Taxonomy" id="2614577"/>
    <lineage>
        <taxon>Eukaryota</taxon>
        <taxon>Fungi</taxon>
        <taxon>Dikarya</taxon>
        <taxon>Ascomycota</taxon>
        <taxon>Pezizomycotina</taxon>
        <taxon>Sordariomycetes</taxon>
        <taxon>Hypocreomycetidae</taxon>
        <taxon>Hypocreales</taxon>
        <taxon>Bionectriaceae</taxon>
        <taxon>Emericellopsis</taxon>
    </lineage>
</organism>
<dbReference type="InterPro" id="IPR001223">
    <property type="entry name" value="Glyco_hydro18_cat"/>
</dbReference>